<evidence type="ECO:0000313" key="9">
    <source>
        <dbReference type="Proteomes" id="UP000823749"/>
    </source>
</evidence>
<dbReference type="EMBL" id="JACTNZ010000002">
    <property type="protein sequence ID" value="KAG5563025.1"/>
    <property type="molecule type" value="Genomic_DNA"/>
</dbReference>
<dbReference type="PANTHER" id="PTHR31429:SF3">
    <property type="entry name" value="WRKY TRANSCRIPTION FACTOR 40-RELATED"/>
    <property type="match status" value="1"/>
</dbReference>
<accession>A0AAV6LE89</accession>
<gene>
    <name evidence="8" type="ORF">RHGRI_005690</name>
</gene>
<comment type="caution">
    <text evidence="8">The sequence shown here is derived from an EMBL/GenBank/DDBJ whole genome shotgun (WGS) entry which is preliminary data.</text>
</comment>
<feature type="region of interest" description="Disordered" evidence="6">
    <location>
        <begin position="210"/>
        <end position="231"/>
    </location>
</feature>
<protein>
    <recommendedName>
        <fullName evidence="7">WRKY domain-containing protein</fullName>
    </recommendedName>
</protein>
<dbReference type="GO" id="GO:0005634">
    <property type="term" value="C:nucleus"/>
    <property type="evidence" value="ECO:0007669"/>
    <property type="project" value="UniProtKB-SubCell"/>
</dbReference>
<sequence>MDSTRADTTSLNLNLNVNPDQACNGETTLESDLKEELNRMGSENKKLKEMLFLLCGNHNSLRMDSANFNSNLKKREAQVIENLGVAIGTFSNGNESSPCSGVGGGGNSWKRPRETLRTNVSRVYVKTDPLDTTLIVKDGYQWRKYGQKVTRDNPSPRAYFKCSFAPNCPVKKKVQRSVEDPSLLEATYEGDHNHHHPSCQAEVMSLGFNQLASPNHNNSSSPSPMLDSTGPRIDMSSFQQLLVEKMANSLAGNPSFTAAIAAAISTRILDHDLAESCENTI</sequence>
<dbReference type="GO" id="GO:0050832">
    <property type="term" value="P:defense response to fungus"/>
    <property type="evidence" value="ECO:0007669"/>
    <property type="project" value="UniProtKB-ARBA"/>
</dbReference>
<keyword evidence="9" id="KW-1185">Reference proteome</keyword>
<evidence type="ECO:0000256" key="6">
    <source>
        <dbReference type="SAM" id="MobiDB-lite"/>
    </source>
</evidence>
<dbReference type="GO" id="GO:0043565">
    <property type="term" value="F:sequence-specific DNA binding"/>
    <property type="evidence" value="ECO:0007669"/>
    <property type="project" value="InterPro"/>
</dbReference>
<dbReference type="Proteomes" id="UP000823749">
    <property type="component" value="Chromosome 2"/>
</dbReference>
<evidence type="ECO:0000256" key="1">
    <source>
        <dbReference type="ARBA" id="ARBA00004123"/>
    </source>
</evidence>
<feature type="compositionally biased region" description="Low complexity" evidence="6">
    <location>
        <begin position="213"/>
        <end position="224"/>
    </location>
</feature>
<comment type="subcellular location">
    <subcellularLocation>
        <location evidence="1">Nucleus</location>
    </subcellularLocation>
</comment>
<dbReference type="InterPro" id="IPR036576">
    <property type="entry name" value="WRKY_dom_sf"/>
</dbReference>
<feature type="domain" description="WRKY" evidence="7">
    <location>
        <begin position="131"/>
        <end position="197"/>
    </location>
</feature>
<dbReference type="SMART" id="SM00774">
    <property type="entry name" value="WRKY"/>
    <property type="match status" value="1"/>
</dbReference>
<reference evidence="8" key="1">
    <citation type="submission" date="2020-08" db="EMBL/GenBank/DDBJ databases">
        <title>Plant Genome Project.</title>
        <authorList>
            <person name="Zhang R.-G."/>
        </authorList>
    </citation>
    <scope>NUCLEOTIDE SEQUENCE</scope>
    <source>
        <strain evidence="8">WSP0</strain>
        <tissue evidence="8">Leaf</tissue>
    </source>
</reference>
<dbReference type="GO" id="GO:0002237">
    <property type="term" value="P:response to molecule of bacterial origin"/>
    <property type="evidence" value="ECO:0007669"/>
    <property type="project" value="UniProtKB-ARBA"/>
</dbReference>
<evidence type="ECO:0000313" key="8">
    <source>
        <dbReference type="EMBL" id="KAG5563025.1"/>
    </source>
</evidence>
<dbReference type="InterPro" id="IPR003657">
    <property type="entry name" value="WRKY_dom"/>
</dbReference>
<dbReference type="PANTHER" id="PTHR31429">
    <property type="entry name" value="WRKY TRANSCRIPTION FACTOR 36-RELATED"/>
    <property type="match status" value="1"/>
</dbReference>
<evidence type="ECO:0000256" key="5">
    <source>
        <dbReference type="ARBA" id="ARBA00023242"/>
    </source>
</evidence>
<keyword evidence="3" id="KW-0238">DNA-binding</keyword>
<dbReference type="Gene3D" id="2.20.25.80">
    <property type="entry name" value="WRKY domain"/>
    <property type="match status" value="1"/>
</dbReference>
<dbReference type="GO" id="GO:0009751">
    <property type="term" value="P:response to salicylic acid"/>
    <property type="evidence" value="ECO:0007669"/>
    <property type="project" value="UniProtKB-ARBA"/>
</dbReference>
<dbReference type="PROSITE" id="PS50811">
    <property type="entry name" value="WRKY"/>
    <property type="match status" value="1"/>
</dbReference>
<dbReference type="GO" id="GO:0003700">
    <property type="term" value="F:DNA-binding transcription factor activity"/>
    <property type="evidence" value="ECO:0007669"/>
    <property type="project" value="InterPro"/>
</dbReference>
<evidence type="ECO:0000256" key="2">
    <source>
        <dbReference type="ARBA" id="ARBA00023015"/>
    </source>
</evidence>
<dbReference type="InterPro" id="IPR044810">
    <property type="entry name" value="WRKY_plant"/>
</dbReference>
<keyword evidence="2" id="KW-0805">Transcription regulation</keyword>
<proteinExistence type="predicted"/>
<name>A0AAV6LE89_9ERIC</name>
<dbReference type="SUPFAM" id="SSF118290">
    <property type="entry name" value="WRKY DNA-binding domain"/>
    <property type="match status" value="1"/>
</dbReference>
<keyword evidence="5" id="KW-0539">Nucleus</keyword>
<evidence type="ECO:0000259" key="7">
    <source>
        <dbReference type="PROSITE" id="PS50811"/>
    </source>
</evidence>
<organism evidence="8 9">
    <name type="scientific">Rhododendron griersonianum</name>
    <dbReference type="NCBI Taxonomy" id="479676"/>
    <lineage>
        <taxon>Eukaryota</taxon>
        <taxon>Viridiplantae</taxon>
        <taxon>Streptophyta</taxon>
        <taxon>Embryophyta</taxon>
        <taxon>Tracheophyta</taxon>
        <taxon>Spermatophyta</taxon>
        <taxon>Magnoliopsida</taxon>
        <taxon>eudicotyledons</taxon>
        <taxon>Gunneridae</taxon>
        <taxon>Pentapetalae</taxon>
        <taxon>asterids</taxon>
        <taxon>Ericales</taxon>
        <taxon>Ericaceae</taxon>
        <taxon>Ericoideae</taxon>
        <taxon>Rhodoreae</taxon>
        <taxon>Rhododendron</taxon>
    </lineage>
</organism>
<dbReference type="Pfam" id="PF03106">
    <property type="entry name" value="WRKY"/>
    <property type="match status" value="1"/>
</dbReference>
<dbReference type="GO" id="GO:0031347">
    <property type="term" value="P:regulation of defense response"/>
    <property type="evidence" value="ECO:0007669"/>
    <property type="project" value="UniProtKB-ARBA"/>
</dbReference>
<evidence type="ECO:0000256" key="4">
    <source>
        <dbReference type="ARBA" id="ARBA00023163"/>
    </source>
</evidence>
<dbReference type="AlphaFoldDB" id="A0AAV6LE89"/>
<dbReference type="GO" id="GO:0042742">
    <property type="term" value="P:defense response to bacterium"/>
    <property type="evidence" value="ECO:0007669"/>
    <property type="project" value="UniProtKB-ARBA"/>
</dbReference>
<evidence type="ECO:0000256" key="3">
    <source>
        <dbReference type="ARBA" id="ARBA00023125"/>
    </source>
</evidence>
<keyword evidence="4" id="KW-0804">Transcription</keyword>
<dbReference type="FunFam" id="2.20.25.80:FF:000008">
    <property type="entry name" value="WRKY transcription factor 40"/>
    <property type="match status" value="1"/>
</dbReference>